<dbReference type="Pfam" id="PF13038">
    <property type="entry name" value="DUF3899"/>
    <property type="match status" value="1"/>
</dbReference>
<dbReference type="InterPro" id="IPR025007">
    <property type="entry name" value="DUF3899"/>
</dbReference>
<feature type="transmembrane region" description="Helical" evidence="1">
    <location>
        <begin position="31"/>
        <end position="52"/>
    </location>
</feature>
<sequence>MLNNRYLWGVFVSLLSILVTWLLSNGSTIRWINALFMTGLISMLIAATYFVVNGGFFNNFSRGFSKLFKIMSNNPMNDDFDDSPDGGDSGEERKAWASQMLITLTLTIGLVDLALSFILLTFR</sequence>
<feature type="domain" description="DUF3899" evidence="2">
    <location>
        <begin position="32"/>
        <end position="120"/>
    </location>
</feature>
<protein>
    <recommendedName>
        <fullName evidence="2">DUF3899 domain-containing protein</fullName>
    </recommendedName>
</protein>
<feature type="transmembrane region" description="Helical" evidence="1">
    <location>
        <begin position="6"/>
        <end position="24"/>
    </location>
</feature>
<dbReference type="EMBL" id="FPAA01000002">
    <property type="protein sequence ID" value="SFS43429.1"/>
    <property type="molecule type" value="Genomic_DNA"/>
</dbReference>
<dbReference type="AlphaFoldDB" id="A0A1I6PT83"/>
<reference evidence="4" key="1">
    <citation type="submission" date="2016-10" db="EMBL/GenBank/DDBJ databases">
        <authorList>
            <person name="Varghese N."/>
            <person name="Submissions S."/>
        </authorList>
    </citation>
    <scope>NUCLEOTIDE SEQUENCE [LARGE SCALE GENOMIC DNA]</scope>
    <source>
        <strain evidence="4">DSM 45789</strain>
    </source>
</reference>
<keyword evidence="4" id="KW-1185">Reference proteome</keyword>
<keyword evidence="1" id="KW-1133">Transmembrane helix</keyword>
<name>A0A1I6PT83_9BACL</name>
<keyword evidence="1" id="KW-0812">Transmembrane</keyword>
<dbReference type="Proteomes" id="UP000198660">
    <property type="component" value="Unassembled WGS sequence"/>
</dbReference>
<keyword evidence="1" id="KW-0472">Membrane</keyword>
<evidence type="ECO:0000313" key="3">
    <source>
        <dbReference type="EMBL" id="SFS43429.1"/>
    </source>
</evidence>
<organism evidence="3 4">
    <name type="scientific">Marininema halotolerans</name>
    <dbReference type="NCBI Taxonomy" id="1155944"/>
    <lineage>
        <taxon>Bacteria</taxon>
        <taxon>Bacillati</taxon>
        <taxon>Bacillota</taxon>
        <taxon>Bacilli</taxon>
        <taxon>Bacillales</taxon>
        <taxon>Thermoactinomycetaceae</taxon>
        <taxon>Marininema</taxon>
    </lineage>
</organism>
<evidence type="ECO:0000259" key="2">
    <source>
        <dbReference type="Pfam" id="PF13038"/>
    </source>
</evidence>
<evidence type="ECO:0000313" key="4">
    <source>
        <dbReference type="Proteomes" id="UP000198660"/>
    </source>
</evidence>
<dbReference type="OrthoDB" id="9874690at2"/>
<accession>A0A1I6PT83</accession>
<gene>
    <name evidence="3" type="ORF">SAMN05444972_102117</name>
</gene>
<evidence type="ECO:0000256" key="1">
    <source>
        <dbReference type="SAM" id="Phobius"/>
    </source>
</evidence>
<proteinExistence type="predicted"/>
<feature type="transmembrane region" description="Helical" evidence="1">
    <location>
        <begin position="100"/>
        <end position="122"/>
    </location>
</feature>
<dbReference type="RefSeq" id="WP_091833816.1">
    <property type="nucleotide sequence ID" value="NZ_FPAA01000002.1"/>
</dbReference>